<dbReference type="RefSeq" id="WP_191101691.1">
    <property type="nucleotide sequence ID" value="NZ_JACXXH010000016.1"/>
</dbReference>
<organism evidence="1 2">
    <name type="scientific">Olleya marilimosa</name>
    <dbReference type="NCBI Taxonomy" id="272164"/>
    <lineage>
        <taxon>Bacteria</taxon>
        <taxon>Pseudomonadati</taxon>
        <taxon>Bacteroidota</taxon>
        <taxon>Flavobacteriia</taxon>
        <taxon>Flavobacteriales</taxon>
        <taxon>Flavobacteriaceae</taxon>
    </lineage>
</organism>
<dbReference type="Proteomes" id="UP000627521">
    <property type="component" value="Unassembled WGS sequence"/>
</dbReference>
<proteinExistence type="predicted"/>
<protein>
    <recommendedName>
        <fullName evidence="3">Lipoprotein</fullName>
    </recommendedName>
</protein>
<comment type="caution">
    <text evidence="1">The sequence shown here is derived from an EMBL/GenBank/DDBJ whole genome shotgun (WGS) entry which is preliminary data.</text>
</comment>
<name>A0ABR8M397_9FLAO</name>
<dbReference type="EMBL" id="JACXXH010000016">
    <property type="protein sequence ID" value="MBD3864702.1"/>
    <property type="molecule type" value="Genomic_DNA"/>
</dbReference>
<evidence type="ECO:0008006" key="3">
    <source>
        <dbReference type="Google" id="ProtNLM"/>
    </source>
</evidence>
<evidence type="ECO:0000313" key="2">
    <source>
        <dbReference type="Proteomes" id="UP000627521"/>
    </source>
</evidence>
<keyword evidence="2" id="KW-1185">Reference proteome</keyword>
<gene>
    <name evidence="1" type="ORF">IEG06_14730</name>
</gene>
<accession>A0ABR8M397</accession>
<sequence>MKNLFLILILTLFSCKSKKLESNTLKPKFELGIDVVAKVSKIDSIANYYLVLVENKNEYLKIVSDKNQAKYYNGIKVDVGKYYKFRIQQITNRQPPDINDTIMPVNYLDIAACRNFGKTKICTESSYELAKASNLRGLHLRKD</sequence>
<evidence type="ECO:0000313" key="1">
    <source>
        <dbReference type="EMBL" id="MBD3864702.1"/>
    </source>
</evidence>
<dbReference type="PROSITE" id="PS51257">
    <property type="entry name" value="PROKAR_LIPOPROTEIN"/>
    <property type="match status" value="1"/>
</dbReference>
<reference evidence="1 2" key="1">
    <citation type="submission" date="2020-09" db="EMBL/GenBank/DDBJ databases">
        <title>Bacillus nautilus sp. nov., Chryseoglobus crepusculi sp. nov, and Psychrobacter noctis sp. nov., isolated from deep-sea sponges from the equatorial Atlantic.</title>
        <authorList>
            <person name="Stennett H.L."/>
            <person name="Williams S.E."/>
        </authorList>
    </citation>
    <scope>NUCLEOTIDE SEQUENCE [LARGE SCALE GENOMIC DNA]</scope>
    <source>
        <strain evidence="1 2">28M-24</strain>
    </source>
</reference>